<dbReference type="AlphaFoldDB" id="A0A101NUZ7"/>
<dbReference type="InterPro" id="IPR001646">
    <property type="entry name" value="5peptide_repeat"/>
</dbReference>
<dbReference type="OrthoDB" id="154708at2"/>
<organism evidence="2 3">
    <name type="scientific">Streptomyces yokosukanensis</name>
    <dbReference type="NCBI Taxonomy" id="67386"/>
    <lineage>
        <taxon>Bacteria</taxon>
        <taxon>Bacillati</taxon>
        <taxon>Actinomycetota</taxon>
        <taxon>Actinomycetes</taxon>
        <taxon>Kitasatosporales</taxon>
        <taxon>Streptomycetaceae</taxon>
        <taxon>Streptomyces</taxon>
    </lineage>
</organism>
<evidence type="ECO:0000313" key="3">
    <source>
        <dbReference type="Proteomes" id="UP000053127"/>
    </source>
</evidence>
<dbReference type="PANTHER" id="PTHR14136">
    <property type="entry name" value="BTB_POZ DOMAIN-CONTAINING PROTEIN KCTD9"/>
    <property type="match status" value="1"/>
</dbReference>
<dbReference type="Pfam" id="PF00805">
    <property type="entry name" value="Pentapeptide"/>
    <property type="match status" value="1"/>
</dbReference>
<keyword evidence="3" id="KW-1185">Reference proteome</keyword>
<dbReference type="SUPFAM" id="SSF141571">
    <property type="entry name" value="Pentapeptide repeat-like"/>
    <property type="match status" value="1"/>
</dbReference>
<dbReference type="Proteomes" id="UP000053127">
    <property type="component" value="Unassembled WGS sequence"/>
</dbReference>
<accession>A0A101NUZ7</accession>
<protein>
    <submittedName>
        <fullName evidence="2">Oxetanocin A resistance protein</fullName>
    </submittedName>
</protein>
<evidence type="ECO:0000313" key="2">
    <source>
        <dbReference type="EMBL" id="KUM99851.1"/>
    </source>
</evidence>
<dbReference type="InterPro" id="IPR051082">
    <property type="entry name" value="Pentapeptide-BTB/POZ_domain"/>
</dbReference>
<evidence type="ECO:0000256" key="1">
    <source>
        <dbReference type="SAM" id="MobiDB-lite"/>
    </source>
</evidence>
<name>A0A101NUZ7_9ACTN</name>
<proteinExistence type="predicted"/>
<sequence length="288" mass="30738">MSDQIGSASELRGDCARCFGLCCVALPFAASADFALDKPAGKPCPNLRQDHRCGIHADLREKGFTGCTVYDCFGAGQKVSQLTFGGQDWRTGSKEHARRMLDVFPVVRQLHELLWYLNEALALPAAGSLRPDLRRALEETERLTRQSPGELAALDVAAHRQQVNVLLLRTSELARAGAGGGKPAKGGRKAGSKGKDRRGADLIGARLRGADLRGASLRGAYLIAADLTGADLRDADMIGADLRDADLTDADLTGAFFLTQPQLNAARGTTATKLPRTVTHPPHWSTAG</sequence>
<feature type="region of interest" description="Disordered" evidence="1">
    <location>
        <begin position="269"/>
        <end position="288"/>
    </location>
</feature>
<reference evidence="2 3" key="1">
    <citation type="submission" date="2015-10" db="EMBL/GenBank/DDBJ databases">
        <title>Draft genome sequence of Streptomyces yokosukanensis DSM 40224, type strain for the species Streptomyces yokosukanensis.</title>
        <authorList>
            <person name="Ruckert C."/>
            <person name="Winkler A."/>
            <person name="Kalinowski J."/>
            <person name="Kampfer P."/>
            <person name="Glaeser S."/>
        </authorList>
    </citation>
    <scope>NUCLEOTIDE SEQUENCE [LARGE SCALE GENOMIC DNA]</scope>
    <source>
        <strain evidence="2 3">DSM 40224</strain>
    </source>
</reference>
<gene>
    <name evidence="2" type="ORF">AQI95_37135</name>
</gene>
<comment type="caution">
    <text evidence="2">The sequence shown here is derived from an EMBL/GenBank/DDBJ whole genome shotgun (WGS) entry which is preliminary data.</text>
</comment>
<dbReference type="Gene3D" id="2.160.20.80">
    <property type="entry name" value="E3 ubiquitin-protein ligase SopA"/>
    <property type="match status" value="1"/>
</dbReference>
<dbReference type="PANTHER" id="PTHR14136:SF17">
    <property type="entry name" value="BTB_POZ DOMAIN-CONTAINING PROTEIN KCTD9"/>
    <property type="match status" value="1"/>
</dbReference>
<dbReference type="STRING" id="67386.AQI95_37135"/>
<feature type="region of interest" description="Disordered" evidence="1">
    <location>
        <begin position="176"/>
        <end position="197"/>
    </location>
</feature>
<dbReference type="EMBL" id="LMWN01000060">
    <property type="protein sequence ID" value="KUM99851.1"/>
    <property type="molecule type" value="Genomic_DNA"/>
</dbReference>
<dbReference type="RefSeq" id="WP_067134661.1">
    <property type="nucleotide sequence ID" value="NZ_JBFACD010000026.1"/>
</dbReference>